<dbReference type="InterPro" id="IPR052163">
    <property type="entry name" value="DGC-Regulatory_Protein"/>
</dbReference>
<keyword evidence="2" id="KW-1133">Transmembrane helix</keyword>
<proteinExistence type="predicted"/>
<dbReference type="Pfam" id="PF07696">
    <property type="entry name" value="7TMR-DISMED2"/>
    <property type="match status" value="1"/>
</dbReference>
<organism evidence="4 5">
    <name type="scientific">Geopseudomonas aromaticivorans</name>
    <dbReference type="NCBI Taxonomy" id="2849492"/>
    <lineage>
        <taxon>Bacteria</taxon>
        <taxon>Pseudomonadati</taxon>
        <taxon>Pseudomonadota</taxon>
        <taxon>Gammaproteobacteria</taxon>
        <taxon>Pseudomonadales</taxon>
        <taxon>Pseudomonadaceae</taxon>
        <taxon>Geopseudomonas</taxon>
    </lineage>
</organism>
<dbReference type="SMART" id="SM00267">
    <property type="entry name" value="GGDEF"/>
    <property type="match status" value="1"/>
</dbReference>
<keyword evidence="2" id="KW-0812">Transmembrane</keyword>
<keyword evidence="5" id="KW-1185">Reference proteome</keyword>
<sequence length="646" mass="70076">MQHASSRCPTRAQPATVIVRPIPAHRLLILLGLLLLLALPAQQARAGLAALVLDGREQAVDLHSHVSLLRDPTGSLRPEQLPARAADFIPVRQRSDLNLGYTGEVIWLRLDLQSRATGAGEWRIEFNRPSLDRVELFSMGPGGLQQQLGGDSVPAAHRSFDHRAPLFAVQLAPGEQRSLYFRANSSGNLALDARLWNARAFEQYAHSASLLLALYFGLLLGLASYNLLLFLALRESSFLCYVLFVASFAAGMLGFSGLGAQYLWPQGGAWGSRALPFCLALANAAAVLLARSMLDSAANAPLWQRWLRVDLGVQLASALGTLLLPLPLLLQALVPISIGNILLLLAYGIRCMRRRVPAASVFVGAKLLLMAGAVLLALRNFGLLPSNAVSVNAMQIGSALEMLLLSFGLALRLNALKLQKVTTQANTLVAQQHDLQALQEQERVLEQRVAERTEALAAANERLRELALKDPLTGLANRVALRQHIEQVWQRARRRNEMLALIMLDLDGFKPVNDHYGHEAGDLLLIQVARRLQASARTTDLVARLGGDEFVLVCESIGSPEQAEVLAGRILESLGRPFRLLGLDVGIGASIGISFGLPPGGHSDDLLRAADQAMYEAKAAGRNCIRLGHPLTTETPLGESVQRDEN</sequence>
<dbReference type="PANTHER" id="PTHR46663:SF2">
    <property type="entry name" value="GGDEF DOMAIN-CONTAINING PROTEIN"/>
    <property type="match status" value="1"/>
</dbReference>
<dbReference type="PANTHER" id="PTHR46663">
    <property type="entry name" value="DIGUANYLATE CYCLASE DGCT-RELATED"/>
    <property type="match status" value="1"/>
</dbReference>
<dbReference type="NCBIfam" id="TIGR00254">
    <property type="entry name" value="GGDEF"/>
    <property type="match status" value="1"/>
</dbReference>
<dbReference type="InterPro" id="IPR011622">
    <property type="entry name" value="7TMR_DISM_rcpt_extracell_dom2"/>
</dbReference>
<keyword evidence="1" id="KW-0175">Coiled coil</keyword>
<comment type="caution">
    <text evidence="4">The sequence shown here is derived from an EMBL/GenBank/DDBJ whole genome shotgun (WGS) entry which is preliminary data.</text>
</comment>
<name>A0ABS6MXE6_9GAMM</name>
<gene>
    <name evidence="4" type="ORF">KRX52_11850</name>
</gene>
<dbReference type="PROSITE" id="PS50887">
    <property type="entry name" value="GGDEF"/>
    <property type="match status" value="1"/>
</dbReference>
<feature type="coiled-coil region" evidence="1">
    <location>
        <begin position="428"/>
        <end position="469"/>
    </location>
</feature>
<evidence type="ECO:0000313" key="4">
    <source>
        <dbReference type="EMBL" id="MBV2133483.1"/>
    </source>
</evidence>
<dbReference type="Pfam" id="PF00990">
    <property type="entry name" value="GGDEF"/>
    <property type="match status" value="1"/>
</dbReference>
<feature type="transmembrane region" description="Helical" evidence="2">
    <location>
        <begin position="393"/>
        <end position="411"/>
    </location>
</feature>
<keyword evidence="2" id="KW-0472">Membrane</keyword>
<protein>
    <submittedName>
        <fullName evidence="4">Sensor domain-containing diguanylate cyclase</fullName>
    </submittedName>
</protein>
<evidence type="ECO:0000256" key="2">
    <source>
        <dbReference type="SAM" id="Phobius"/>
    </source>
</evidence>
<feature type="transmembrane region" description="Helical" evidence="2">
    <location>
        <begin position="210"/>
        <end position="231"/>
    </location>
</feature>
<dbReference type="Proteomes" id="UP000813068">
    <property type="component" value="Unassembled WGS sequence"/>
</dbReference>
<reference evidence="4 5" key="1">
    <citation type="submission" date="2021-06" db="EMBL/GenBank/DDBJ databases">
        <title>Differences between aerobic and microaerobic xylene degrading microbial communities.</title>
        <authorList>
            <person name="Banerjee S."/>
            <person name="Tancsics A."/>
        </authorList>
    </citation>
    <scope>NUCLEOTIDE SEQUENCE [LARGE SCALE GENOMIC DNA]</scope>
    <source>
        <strain evidence="4 5">MAP12</strain>
    </source>
</reference>
<feature type="transmembrane region" description="Helical" evidence="2">
    <location>
        <begin position="361"/>
        <end position="381"/>
    </location>
</feature>
<dbReference type="EMBL" id="JAHRGL010000030">
    <property type="protein sequence ID" value="MBV2133483.1"/>
    <property type="molecule type" value="Genomic_DNA"/>
</dbReference>
<feature type="domain" description="GGDEF" evidence="3">
    <location>
        <begin position="497"/>
        <end position="630"/>
    </location>
</feature>
<dbReference type="CDD" id="cd01949">
    <property type="entry name" value="GGDEF"/>
    <property type="match status" value="1"/>
</dbReference>
<dbReference type="InterPro" id="IPR011623">
    <property type="entry name" value="7TMR_DISM_rcpt_extracell_dom1"/>
</dbReference>
<evidence type="ECO:0000259" key="3">
    <source>
        <dbReference type="PROSITE" id="PS50887"/>
    </source>
</evidence>
<evidence type="ECO:0000256" key="1">
    <source>
        <dbReference type="SAM" id="Coils"/>
    </source>
</evidence>
<accession>A0ABS6MXE6</accession>
<dbReference type="Pfam" id="PF07695">
    <property type="entry name" value="7TMR-DISM_7TM"/>
    <property type="match status" value="1"/>
</dbReference>
<feature type="transmembrane region" description="Helical" evidence="2">
    <location>
        <begin position="332"/>
        <end position="349"/>
    </location>
</feature>
<evidence type="ECO:0000313" key="5">
    <source>
        <dbReference type="Proteomes" id="UP000813068"/>
    </source>
</evidence>
<dbReference type="InterPro" id="IPR000160">
    <property type="entry name" value="GGDEF_dom"/>
</dbReference>
<feature type="transmembrane region" description="Helical" evidence="2">
    <location>
        <begin position="238"/>
        <end position="262"/>
    </location>
</feature>